<gene>
    <name evidence="3" type="ORF">K4G66_22610</name>
</gene>
<dbReference type="Pfam" id="PF13088">
    <property type="entry name" value="BNR_2"/>
    <property type="match status" value="2"/>
</dbReference>
<reference evidence="3" key="2">
    <citation type="journal article" date="2024" name="Antonie Van Leeuwenhoek">
        <title>Roseihalotalea indica gen. nov., sp. nov., a halophilic Bacteroidetes from mesopelagic Southwest Indian Ocean with higher carbohydrate metabolic potential.</title>
        <authorList>
            <person name="Chen B."/>
            <person name="Zhang M."/>
            <person name="Lin D."/>
            <person name="Ye J."/>
            <person name="Tang K."/>
        </authorList>
    </citation>
    <scope>NUCLEOTIDE SEQUENCE</scope>
    <source>
        <strain evidence="3">TK19036</strain>
    </source>
</reference>
<dbReference type="Gene3D" id="2.120.10.10">
    <property type="match status" value="1"/>
</dbReference>
<feature type="domain" description="Sialidase" evidence="2">
    <location>
        <begin position="244"/>
        <end position="411"/>
    </location>
</feature>
<dbReference type="InterPro" id="IPR011040">
    <property type="entry name" value="Sialidase"/>
</dbReference>
<dbReference type="PANTHER" id="PTHR43752:SF2">
    <property type="entry name" value="BNR_ASP-BOX REPEAT FAMILY PROTEIN"/>
    <property type="match status" value="1"/>
</dbReference>
<feature type="chain" id="PRO_5041263111" evidence="1">
    <location>
        <begin position="20"/>
        <end position="441"/>
    </location>
</feature>
<dbReference type="InterPro" id="IPR036278">
    <property type="entry name" value="Sialidase_sf"/>
</dbReference>
<accession>A0AA49GJH0</accession>
<reference evidence="3" key="1">
    <citation type="journal article" date="2023" name="Comput. Struct. Biotechnol. J.">
        <title>Discovery of a novel marine Bacteroidetes with a rich repertoire of carbohydrate-active enzymes.</title>
        <authorList>
            <person name="Chen B."/>
            <person name="Liu G."/>
            <person name="Chen Q."/>
            <person name="Wang H."/>
            <person name="Liu L."/>
            <person name="Tang K."/>
        </authorList>
    </citation>
    <scope>NUCLEOTIDE SEQUENCE</scope>
    <source>
        <strain evidence="3">TK19036</strain>
    </source>
</reference>
<feature type="domain" description="Sialidase" evidence="2">
    <location>
        <begin position="47"/>
        <end position="149"/>
    </location>
</feature>
<dbReference type="GO" id="GO:0004308">
    <property type="term" value="F:exo-alpha-sialidase activity"/>
    <property type="evidence" value="ECO:0007669"/>
    <property type="project" value="UniProtKB-EC"/>
</dbReference>
<keyword evidence="1" id="KW-0732">Signal</keyword>
<dbReference type="CDD" id="cd15482">
    <property type="entry name" value="Sialidase_non-viral"/>
    <property type="match status" value="1"/>
</dbReference>
<evidence type="ECO:0000256" key="1">
    <source>
        <dbReference type="SAM" id="SignalP"/>
    </source>
</evidence>
<dbReference type="AlphaFoldDB" id="A0AA49GJH0"/>
<evidence type="ECO:0000259" key="2">
    <source>
        <dbReference type="Pfam" id="PF13088"/>
    </source>
</evidence>
<evidence type="ECO:0000313" key="3">
    <source>
        <dbReference type="EMBL" id="WKN35173.1"/>
    </source>
</evidence>
<dbReference type="EMBL" id="CP120682">
    <property type="protein sequence ID" value="WKN35173.1"/>
    <property type="molecule type" value="Genomic_DNA"/>
</dbReference>
<sequence length="441" mass="50046">MKLTYTTILTLLLPTFLLAQTPNTPTLIFPYQKEHVHAPTIVALPNGDLLAAWFQGSGERWADDVRIMGARLPKNQTTWTKPFLMADQPGFPDINPVLFLDQQERLWLVWYTVLANQWETSLLTYRLSEDYEGEAAPSWHWQDNILLKPGGNTERGIQPDDAFIAAVKKQMDVYETYWQQDIRPRLSPEEATELDERWPPFRRFVDSLANGENMMRSGRILSDNPPTNTTLGYPLSRRLGWQTKNKPFLLDQRIILPLYSDGIETTLFAYTDDGGQHWQTSNPVVGGIGIQATISQQEDGTLVAYLRDNGPPPQRMQRTESTDRGQTWSIAKDTHLPNPGSGFDMVTLASGEWLMVYNDTVDGRHSLAVSISDDDGKSWKWTRHLEQDTRGDKAAQSHYPSVIQDDAGMVHAIYSHHQKDQATDAKSVKCVSFSVEWVKEG</sequence>
<dbReference type="EC" id="3.2.1.18" evidence="3"/>
<organism evidence="3">
    <name type="scientific">Roseihalotalea indica</name>
    <dbReference type="NCBI Taxonomy" id="2867963"/>
    <lineage>
        <taxon>Bacteria</taxon>
        <taxon>Pseudomonadati</taxon>
        <taxon>Bacteroidota</taxon>
        <taxon>Cytophagia</taxon>
        <taxon>Cytophagales</taxon>
        <taxon>Catalimonadaceae</taxon>
        <taxon>Roseihalotalea</taxon>
    </lineage>
</organism>
<dbReference type="PANTHER" id="PTHR43752">
    <property type="entry name" value="BNR/ASP-BOX REPEAT FAMILY PROTEIN"/>
    <property type="match status" value="1"/>
</dbReference>
<dbReference type="SUPFAM" id="SSF50939">
    <property type="entry name" value="Sialidases"/>
    <property type="match status" value="1"/>
</dbReference>
<feature type="signal peptide" evidence="1">
    <location>
        <begin position="1"/>
        <end position="19"/>
    </location>
</feature>
<protein>
    <submittedName>
        <fullName evidence="3">Exo-alpha-sialidase</fullName>
        <ecNumber evidence="3">3.2.1.18</ecNumber>
    </submittedName>
</protein>
<keyword evidence="3" id="KW-0326">Glycosidase</keyword>
<proteinExistence type="predicted"/>
<keyword evidence="3" id="KW-0378">Hydrolase</keyword>
<name>A0AA49GJH0_9BACT</name>